<evidence type="ECO:0000313" key="1">
    <source>
        <dbReference type="EMBL" id="CAJ1929163.1"/>
    </source>
</evidence>
<dbReference type="AlphaFoldDB" id="A0AAD2CDC2"/>
<dbReference type="Proteomes" id="UP001295423">
    <property type="component" value="Unassembled WGS sequence"/>
</dbReference>
<protein>
    <submittedName>
        <fullName evidence="1">Uncharacterized protein</fullName>
    </submittedName>
</protein>
<organism evidence="1 2">
    <name type="scientific">Cylindrotheca closterium</name>
    <dbReference type="NCBI Taxonomy" id="2856"/>
    <lineage>
        <taxon>Eukaryota</taxon>
        <taxon>Sar</taxon>
        <taxon>Stramenopiles</taxon>
        <taxon>Ochrophyta</taxon>
        <taxon>Bacillariophyta</taxon>
        <taxon>Bacillariophyceae</taxon>
        <taxon>Bacillariophycidae</taxon>
        <taxon>Bacillariales</taxon>
        <taxon>Bacillariaceae</taxon>
        <taxon>Cylindrotheca</taxon>
    </lineage>
</organism>
<reference evidence="1" key="1">
    <citation type="submission" date="2023-08" db="EMBL/GenBank/DDBJ databases">
        <authorList>
            <person name="Audoor S."/>
            <person name="Bilcke G."/>
        </authorList>
    </citation>
    <scope>NUCLEOTIDE SEQUENCE</scope>
</reference>
<keyword evidence="2" id="KW-1185">Reference proteome</keyword>
<accession>A0AAD2CDC2</accession>
<proteinExistence type="predicted"/>
<name>A0AAD2CDC2_9STRA</name>
<evidence type="ECO:0000313" key="2">
    <source>
        <dbReference type="Proteomes" id="UP001295423"/>
    </source>
</evidence>
<comment type="caution">
    <text evidence="1">The sequence shown here is derived from an EMBL/GenBank/DDBJ whole genome shotgun (WGS) entry which is preliminary data.</text>
</comment>
<dbReference type="EMBL" id="CAKOGP040000069">
    <property type="protein sequence ID" value="CAJ1929163.1"/>
    <property type="molecule type" value="Genomic_DNA"/>
</dbReference>
<gene>
    <name evidence="1" type="ORF">CYCCA115_LOCUS1618</name>
</gene>
<sequence>MAVGDDNKQMAENGFTLHDRATSGSRIGRVKQILSSNELINELDLEVGVLPGLPFKIKGTVVTTASLQIVSDQKMELRLQGTKVKGSNIPLLNQLMEEELNMEIPVGEVYRTIRGDVPVIAMQVTFYVDESMRITQDVCNKTTLIRLKLGFGALSIWG</sequence>